<dbReference type="SMART" id="SM00304">
    <property type="entry name" value="HAMP"/>
    <property type="match status" value="1"/>
</dbReference>
<dbReference type="GO" id="GO:0016301">
    <property type="term" value="F:kinase activity"/>
    <property type="evidence" value="ECO:0007669"/>
    <property type="project" value="UniProtKB-KW"/>
</dbReference>
<dbReference type="PROSITE" id="PS50885">
    <property type="entry name" value="HAMP"/>
    <property type="match status" value="1"/>
</dbReference>
<dbReference type="InterPro" id="IPR005467">
    <property type="entry name" value="His_kinase_dom"/>
</dbReference>
<dbReference type="EMBL" id="JAFBED010000005">
    <property type="protein sequence ID" value="MBM7620887.1"/>
    <property type="molecule type" value="Genomic_DNA"/>
</dbReference>
<evidence type="ECO:0000256" key="14">
    <source>
        <dbReference type="SAM" id="Phobius"/>
    </source>
</evidence>
<comment type="catalytic activity">
    <reaction evidence="1">
        <text>ATP + protein L-histidine = ADP + protein N-phospho-L-histidine.</text>
        <dbReference type="EC" id="2.7.13.3"/>
    </reaction>
</comment>
<proteinExistence type="predicted"/>
<dbReference type="InterPro" id="IPR003661">
    <property type="entry name" value="HisK_dim/P_dom"/>
</dbReference>
<dbReference type="InterPro" id="IPR036890">
    <property type="entry name" value="HATPase_C_sf"/>
</dbReference>
<dbReference type="PRINTS" id="PR00344">
    <property type="entry name" value="BCTRLSENSOR"/>
</dbReference>
<keyword evidence="12" id="KW-0902">Two-component regulatory system</keyword>
<organism evidence="17 18">
    <name type="scientific">Sutcliffiella tianshenii</name>
    <dbReference type="NCBI Taxonomy" id="1463404"/>
    <lineage>
        <taxon>Bacteria</taxon>
        <taxon>Bacillati</taxon>
        <taxon>Bacillota</taxon>
        <taxon>Bacilli</taxon>
        <taxon>Bacillales</taxon>
        <taxon>Bacillaceae</taxon>
        <taxon>Sutcliffiella</taxon>
    </lineage>
</organism>
<accession>A0ABS2P1Q9</accession>
<evidence type="ECO:0000256" key="1">
    <source>
        <dbReference type="ARBA" id="ARBA00000085"/>
    </source>
</evidence>
<evidence type="ECO:0000259" key="16">
    <source>
        <dbReference type="PROSITE" id="PS50885"/>
    </source>
</evidence>
<evidence type="ECO:0000256" key="3">
    <source>
        <dbReference type="ARBA" id="ARBA00012438"/>
    </source>
</evidence>
<dbReference type="Pfam" id="PF00672">
    <property type="entry name" value="HAMP"/>
    <property type="match status" value="1"/>
</dbReference>
<dbReference type="PANTHER" id="PTHR45528:SF1">
    <property type="entry name" value="SENSOR HISTIDINE KINASE CPXA"/>
    <property type="match status" value="1"/>
</dbReference>
<evidence type="ECO:0000256" key="8">
    <source>
        <dbReference type="ARBA" id="ARBA00022741"/>
    </source>
</evidence>
<dbReference type="InterPro" id="IPR036097">
    <property type="entry name" value="HisK_dim/P_sf"/>
</dbReference>
<dbReference type="SMART" id="SM00388">
    <property type="entry name" value="HisKA"/>
    <property type="match status" value="1"/>
</dbReference>
<comment type="subcellular location">
    <subcellularLocation>
        <location evidence="2">Cell membrane</location>
        <topology evidence="2">Multi-pass membrane protein</topology>
    </subcellularLocation>
</comment>
<feature type="domain" description="HAMP" evidence="16">
    <location>
        <begin position="161"/>
        <end position="213"/>
    </location>
</feature>
<evidence type="ECO:0000256" key="6">
    <source>
        <dbReference type="ARBA" id="ARBA00022679"/>
    </source>
</evidence>
<dbReference type="SUPFAM" id="SSF47384">
    <property type="entry name" value="Homodimeric domain of signal transducing histidine kinase"/>
    <property type="match status" value="1"/>
</dbReference>
<protein>
    <recommendedName>
        <fullName evidence="3">histidine kinase</fullName>
        <ecNumber evidence="3">2.7.13.3</ecNumber>
    </recommendedName>
</protein>
<evidence type="ECO:0000256" key="12">
    <source>
        <dbReference type="ARBA" id="ARBA00023012"/>
    </source>
</evidence>
<dbReference type="Proteomes" id="UP000737402">
    <property type="component" value="Unassembled WGS sequence"/>
</dbReference>
<keyword evidence="13 14" id="KW-0472">Membrane</keyword>
<dbReference type="CDD" id="cd00075">
    <property type="entry name" value="HATPase"/>
    <property type="match status" value="1"/>
</dbReference>
<sequence length="445" mass="49772">MIIETGSMLFLHQHVVQSLIDNERKSLMARGDSHRDVLEESFTDNTLQHIVLMESKTDTEVVITDQSGNVIESSIAINDEINSIIFPITNDDLIIEADWESQSYIATASPFSSNSGESGTVYMLKSTNQMKGLITNLNHHFGIAVIIILFFLVITNLILVKLLTKPLVSMKEATKRINEGDFTVTLPVKSRDEIGELANSIQTLAGNLNYLQQERKEFLASISHELRTPLTYIRGYADIGQKPQLTDSQRIEYLKIIHEESIRVSTLLEDLFELAKMDQNSFSITKEDIQLGDFLQTIFDKAYPVFSNSGIELKLYRKQECYANIDPLRLEQVVLNVLDNALKYSDGGTTTIELSKKDNNCKLTISDQGKGIPDDQIPYIFDRLYRVEKSRSRLTGGVGLGLSIVKEIVDAHGGELKICSEIGVGTSVSILLKEVSIGETNFIGR</sequence>
<dbReference type="InterPro" id="IPR004358">
    <property type="entry name" value="Sig_transdc_His_kin-like_C"/>
</dbReference>
<evidence type="ECO:0000313" key="18">
    <source>
        <dbReference type="Proteomes" id="UP000737402"/>
    </source>
</evidence>
<keyword evidence="5" id="KW-0597">Phosphoprotein</keyword>
<dbReference type="CDD" id="cd06225">
    <property type="entry name" value="HAMP"/>
    <property type="match status" value="1"/>
</dbReference>
<dbReference type="SMART" id="SM00387">
    <property type="entry name" value="HATPase_c"/>
    <property type="match status" value="1"/>
</dbReference>
<keyword evidence="11 14" id="KW-1133">Transmembrane helix</keyword>
<evidence type="ECO:0000313" key="17">
    <source>
        <dbReference type="EMBL" id="MBM7620887.1"/>
    </source>
</evidence>
<dbReference type="PROSITE" id="PS50109">
    <property type="entry name" value="HIS_KIN"/>
    <property type="match status" value="1"/>
</dbReference>
<evidence type="ECO:0000256" key="2">
    <source>
        <dbReference type="ARBA" id="ARBA00004651"/>
    </source>
</evidence>
<keyword evidence="4" id="KW-1003">Cell membrane</keyword>
<evidence type="ECO:0000256" key="11">
    <source>
        <dbReference type="ARBA" id="ARBA00022989"/>
    </source>
</evidence>
<keyword evidence="9 17" id="KW-0418">Kinase</keyword>
<dbReference type="Gene3D" id="1.10.287.130">
    <property type="match status" value="1"/>
</dbReference>
<evidence type="ECO:0000256" key="10">
    <source>
        <dbReference type="ARBA" id="ARBA00022840"/>
    </source>
</evidence>
<keyword evidence="18" id="KW-1185">Reference proteome</keyword>
<dbReference type="EC" id="2.7.13.3" evidence="3"/>
<keyword evidence="6" id="KW-0808">Transferase</keyword>
<evidence type="ECO:0000256" key="4">
    <source>
        <dbReference type="ARBA" id="ARBA00022475"/>
    </source>
</evidence>
<evidence type="ECO:0000259" key="15">
    <source>
        <dbReference type="PROSITE" id="PS50109"/>
    </source>
</evidence>
<evidence type="ECO:0000256" key="9">
    <source>
        <dbReference type="ARBA" id="ARBA00022777"/>
    </source>
</evidence>
<keyword evidence="7 14" id="KW-0812">Transmembrane</keyword>
<keyword evidence="8" id="KW-0547">Nucleotide-binding</keyword>
<dbReference type="PANTHER" id="PTHR45528">
    <property type="entry name" value="SENSOR HISTIDINE KINASE CPXA"/>
    <property type="match status" value="1"/>
</dbReference>
<dbReference type="InterPro" id="IPR003660">
    <property type="entry name" value="HAMP_dom"/>
</dbReference>
<dbReference type="Pfam" id="PF02518">
    <property type="entry name" value="HATPase_c"/>
    <property type="match status" value="1"/>
</dbReference>
<gene>
    <name evidence="17" type="ORF">JOC95_002742</name>
</gene>
<keyword evidence="10" id="KW-0067">ATP-binding</keyword>
<dbReference type="InterPro" id="IPR003594">
    <property type="entry name" value="HATPase_dom"/>
</dbReference>
<feature type="transmembrane region" description="Helical" evidence="14">
    <location>
        <begin position="141"/>
        <end position="163"/>
    </location>
</feature>
<dbReference type="SUPFAM" id="SSF55874">
    <property type="entry name" value="ATPase domain of HSP90 chaperone/DNA topoisomerase II/histidine kinase"/>
    <property type="match status" value="1"/>
</dbReference>
<evidence type="ECO:0000256" key="7">
    <source>
        <dbReference type="ARBA" id="ARBA00022692"/>
    </source>
</evidence>
<dbReference type="CDD" id="cd00082">
    <property type="entry name" value="HisKA"/>
    <property type="match status" value="1"/>
</dbReference>
<dbReference type="InterPro" id="IPR050398">
    <property type="entry name" value="HssS/ArlS-like"/>
</dbReference>
<name>A0ABS2P1Q9_9BACI</name>
<comment type="caution">
    <text evidence="17">The sequence shown here is derived from an EMBL/GenBank/DDBJ whole genome shotgun (WGS) entry which is preliminary data.</text>
</comment>
<evidence type="ECO:0000256" key="5">
    <source>
        <dbReference type="ARBA" id="ARBA00022553"/>
    </source>
</evidence>
<dbReference type="Gene3D" id="6.10.340.10">
    <property type="match status" value="1"/>
</dbReference>
<feature type="domain" description="Histidine kinase" evidence="15">
    <location>
        <begin position="221"/>
        <end position="436"/>
    </location>
</feature>
<reference evidence="17 18" key="1">
    <citation type="submission" date="2021-01" db="EMBL/GenBank/DDBJ databases">
        <title>Genomic Encyclopedia of Type Strains, Phase IV (KMG-IV): sequencing the most valuable type-strain genomes for metagenomic binning, comparative biology and taxonomic classification.</title>
        <authorList>
            <person name="Goeker M."/>
        </authorList>
    </citation>
    <scope>NUCLEOTIDE SEQUENCE [LARGE SCALE GENOMIC DNA]</scope>
    <source>
        <strain evidence="17 18">DSM 25879</strain>
    </source>
</reference>
<evidence type="ECO:0000256" key="13">
    <source>
        <dbReference type="ARBA" id="ARBA00023136"/>
    </source>
</evidence>
<dbReference type="SUPFAM" id="SSF158472">
    <property type="entry name" value="HAMP domain-like"/>
    <property type="match status" value="1"/>
</dbReference>
<dbReference type="Gene3D" id="3.30.565.10">
    <property type="entry name" value="Histidine kinase-like ATPase, C-terminal domain"/>
    <property type="match status" value="1"/>
</dbReference>
<dbReference type="Pfam" id="PF00512">
    <property type="entry name" value="HisKA"/>
    <property type="match status" value="1"/>
</dbReference>